<organism evidence="1">
    <name type="scientific">Rhizophora mucronata</name>
    <name type="common">Asiatic mangrove</name>
    <dbReference type="NCBI Taxonomy" id="61149"/>
    <lineage>
        <taxon>Eukaryota</taxon>
        <taxon>Viridiplantae</taxon>
        <taxon>Streptophyta</taxon>
        <taxon>Embryophyta</taxon>
        <taxon>Tracheophyta</taxon>
        <taxon>Spermatophyta</taxon>
        <taxon>Magnoliopsida</taxon>
        <taxon>eudicotyledons</taxon>
        <taxon>Gunneridae</taxon>
        <taxon>Pentapetalae</taxon>
        <taxon>rosids</taxon>
        <taxon>fabids</taxon>
        <taxon>Malpighiales</taxon>
        <taxon>Rhizophoraceae</taxon>
        <taxon>Rhizophora</taxon>
    </lineage>
</organism>
<dbReference type="AlphaFoldDB" id="A0A2P2P7Q1"/>
<evidence type="ECO:0000313" key="1">
    <source>
        <dbReference type="EMBL" id="MBX50800.1"/>
    </source>
</evidence>
<dbReference type="EMBL" id="GGEC01070316">
    <property type="protein sequence ID" value="MBX50800.1"/>
    <property type="molecule type" value="Transcribed_RNA"/>
</dbReference>
<accession>A0A2P2P7Q1</accession>
<sequence length="26" mass="3175">MVDMLIILFIQNHCLPSYRSFMFKLN</sequence>
<protein>
    <submittedName>
        <fullName evidence="1">Uncharacterized protein</fullName>
    </submittedName>
</protein>
<proteinExistence type="predicted"/>
<reference evidence="1" key="1">
    <citation type="submission" date="2018-02" db="EMBL/GenBank/DDBJ databases">
        <title>Rhizophora mucronata_Transcriptome.</title>
        <authorList>
            <person name="Meera S.P."/>
            <person name="Sreeshan A."/>
            <person name="Augustine A."/>
        </authorList>
    </citation>
    <scope>NUCLEOTIDE SEQUENCE</scope>
    <source>
        <tissue evidence="1">Leaf</tissue>
    </source>
</reference>
<name>A0A2P2P7Q1_RHIMU</name>